<evidence type="ECO:0000259" key="2">
    <source>
        <dbReference type="Pfam" id="PF24883"/>
    </source>
</evidence>
<gene>
    <name evidence="3" type="primary">HET-E1_15</name>
    <name evidence="3" type="ORF">A0H81_14439</name>
</gene>
<dbReference type="Pfam" id="PF24883">
    <property type="entry name" value="NPHP3_N"/>
    <property type="match status" value="1"/>
</dbReference>
<comment type="caution">
    <text evidence="3">The sequence shown here is derived from an EMBL/GenBank/DDBJ whole genome shotgun (WGS) entry which is preliminary data.</text>
</comment>
<reference evidence="3 4" key="1">
    <citation type="submission" date="2016-03" db="EMBL/GenBank/DDBJ databases">
        <title>Whole genome sequencing of Grifola frondosa 9006-11.</title>
        <authorList>
            <person name="Min B."/>
            <person name="Park H."/>
            <person name="Kim J.-G."/>
            <person name="Cho H."/>
            <person name="Oh Y.-L."/>
            <person name="Kong W.-S."/>
            <person name="Choi I.-G."/>
        </authorList>
    </citation>
    <scope>NUCLEOTIDE SEQUENCE [LARGE SCALE GENOMIC DNA]</scope>
    <source>
        <strain evidence="3 4">9006-11</strain>
    </source>
</reference>
<evidence type="ECO:0000313" key="4">
    <source>
        <dbReference type="Proteomes" id="UP000092993"/>
    </source>
</evidence>
<dbReference type="PANTHER" id="PTHR10039">
    <property type="entry name" value="AMELOGENIN"/>
    <property type="match status" value="1"/>
</dbReference>
<dbReference type="OMA" id="SAWEACY"/>
<evidence type="ECO:0000313" key="3">
    <source>
        <dbReference type="EMBL" id="OBZ65615.1"/>
    </source>
</evidence>
<dbReference type="InterPro" id="IPR027417">
    <property type="entry name" value="P-loop_NTPase"/>
</dbReference>
<dbReference type="STRING" id="5627.A0A1C7LLF5"/>
<dbReference type="Gene3D" id="3.40.50.300">
    <property type="entry name" value="P-loop containing nucleotide triphosphate hydrolases"/>
    <property type="match status" value="1"/>
</dbReference>
<dbReference type="InterPro" id="IPR056884">
    <property type="entry name" value="NPHP3-like_N"/>
</dbReference>
<dbReference type="EMBL" id="LUGG01000043">
    <property type="protein sequence ID" value="OBZ65615.1"/>
    <property type="molecule type" value="Genomic_DNA"/>
</dbReference>
<protein>
    <submittedName>
        <fullName evidence="3">Vegetative incompatibility protein HET-E-1</fullName>
    </submittedName>
</protein>
<dbReference type="AlphaFoldDB" id="A0A1C7LLF5"/>
<dbReference type="PANTHER" id="PTHR10039:SF17">
    <property type="entry name" value="FUNGAL STAND N-TERMINAL GOODBYE DOMAIN-CONTAINING PROTEIN-RELATED"/>
    <property type="match status" value="1"/>
</dbReference>
<organism evidence="3 4">
    <name type="scientific">Grifola frondosa</name>
    <name type="common">Maitake</name>
    <name type="synonym">Polyporus frondosus</name>
    <dbReference type="NCBI Taxonomy" id="5627"/>
    <lineage>
        <taxon>Eukaryota</taxon>
        <taxon>Fungi</taxon>
        <taxon>Dikarya</taxon>
        <taxon>Basidiomycota</taxon>
        <taxon>Agaricomycotina</taxon>
        <taxon>Agaricomycetes</taxon>
        <taxon>Polyporales</taxon>
        <taxon>Grifolaceae</taxon>
        <taxon>Grifola</taxon>
    </lineage>
</organism>
<feature type="domain" description="Nephrocystin 3-like N-terminal" evidence="2">
    <location>
        <begin position="115"/>
        <end position="273"/>
    </location>
</feature>
<dbReference type="SUPFAM" id="SSF52540">
    <property type="entry name" value="P-loop containing nucleoside triphosphate hydrolases"/>
    <property type="match status" value="1"/>
</dbReference>
<name>A0A1C7LLF5_GRIFR</name>
<proteinExistence type="predicted"/>
<sequence>MQDVESRELEALNITLCEPPHSRLPLPFFPSITSPGLSASTHNPVTNCCKSIFDIHNKCIPIEVLLDNIAKAMKVEHDERILATLQPVDGSYRSALNASKGAHLMGTRTNLLQQLYDWASGAELQGRPVCILTGAAGTGKSTIAFETARRLEKVGILGASFFFCRSSSDLNSTRHVFSTIAYQLARLQPTLFSYIVEAAENHSKLATNQEMEFALSELIKGPLLKAPPSPKPCVVIIDGVDECTDPALSRMLYLLLKCVLDIRDRFPLRILITTARPELHSELGEESVDFTGITESFRLHETPLVTIDKDIQFYVEKRIGRILADVELSELYQNPILELTKRAQGLFMYAKLAADFLRSDKDRVLDNLAVLLVDHPHDGTHALDPLDHLYVTALESAFPNIDSDKALRDRIKKVLGCVAIQAHLSLDALASLIDVKVTDVRSIVRGLGAILLCNIDNPQCKIYPIHATFPQFLTDHKRCTNAAFYIDPEVLASICLTRDRTLQRDVNEVKDLLARIQQYMPLHTQDKRLDDIPNLLNSGLLLSKPTLRGEALPFIFTHSEFRCC</sequence>
<keyword evidence="1" id="KW-0677">Repeat</keyword>
<evidence type="ECO:0000256" key="1">
    <source>
        <dbReference type="ARBA" id="ARBA00022737"/>
    </source>
</evidence>
<keyword evidence="4" id="KW-1185">Reference proteome</keyword>
<dbReference type="Proteomes" id="UP000092993">
    <property type="component" value="Unassembled WGS sequence"/>
</dbReference>
<accession>A0A1C7LLF5</accession>
<dbReference type="OrthoDB" id="3228837at2759"/>